<dbReference type="PANTHER" id="PTHR11777:SF9">
    <property type="entry name" value="ALANINE--TRNA LIGASE, CYTOPLASMIC"/>
    <property type="match status" value="1"/>
</dbReference>
<dbReference type="PANTHER" id="PTHR11777">
    <property type="entry name" value="ALANYL-TRNA SYNTHETASE"/>
    <property type="match status" value="1"/>
</dbReference>
<organism evidence="2">
    <name type="scientific">Antonospora locustae</name>
    <name type="common">Microsporidian parasite</name>
    <name type="synonym">Nosema locustae</name>
    <dbReference type="NCBI Taxonomy" id="278021"/>
    <lineage>
        <taxon>Eukaryota</taxon>
        <taxon>Fungi</taxon>
        <taxon>Fungi incertae sedis</taxon>
        <taxon>Microsporidia</taxon>
        <taxon>Antonospora</taxon>
    </lineage>
</organism>
<proteinExistence type="predicted"/>
<dbReference type="GO" id="GO:0006419">
    <property type="term" value="P:alanyl-tRNA aminoacylation"/>
    <property type="evidence" value="ECO:0007669"/>
    <property type="project" value="TreeGrafter"/>
</dbReference>
<keyword evidence="2" id="KW-0436">Ligase</keyword>
<dbReference type="InterPro" id="IPR018163">
    <property type="entry name" value="Thr/Ala-tRNA-synth_IIc_edit"/>
</dbReference>
<accession>Q6E6A9</accession>
<feature type="non-terminal residue" evidence="2">
    <location>
        <position position="1"/>
    </location>
</feature>
<dbReference type="Pfam" id="PF07973">
    <property type="entry name" value="tRNA_SAD"/>
    <property type="match status" value="1"/>
</dbReference>
<evidence type="ECO:0000313" key="2">
    <source>
        <dbReference type="EMBL" id="AAT12378.1"/>
    </source>
</evidence>
<evidence type="ECO:0000259" key="1">
    <source>
        <dbReference type="Pfam" id="PF07973"/>
    </source>
</evidence>
<dbReference type="Gene3D" id="3.30.980.10">
    <property type="entry name" value="Threonyl-trna Synthetase, Chain A, domain 2"/>
    <property type="match status" value="1"/>
</dbReference>
<protein>
    <submittedName>
        <fullName evidence="2">Alanyl-tRNA synthetase</fullName>
    </submittedName>
</protein>
<dbReference type="EMBL" id="AY548911">
    <property type="protein sequence ID" value="AAT12378.1"/>
    <property type="molecule type" value="Genomic_DNA"/>
</dbReference>
<sequence>CGGVHVKKTSEIMRIRIISENGVSLGTRRIVALTGEAALKAEEDAKRLIECATMESAVPTIPLVEKRQIERIKEARAIEQDARRVKAIVEQLKRANEIVLQIKTKTLMADSKERTFVSFECDSSALSSKDIKKQVRKVMDIFEKNNINGIAYSFMNRNVHFALSLECKDVLEHMKCCLDSINVRNIDKFYICYGIASSKEAFVGAINK</sequence>
<dbReference type="GO" id="GO:0005524">
    <property type="term" value="F:ATP binding"/>
    <property type="evidence" value="ECO:0007669"/>
    <property type="project" value="InterPro"/>
</dbReference>
<dbReference type="GO" id="GO:0005739">
    <property type="term" value="C:mitochondrion"/>
    <property type="evidence" value="ECO:0007669"/>
    <property type="project" value="TreeGrafter"/>
</dbReference>
<feature type="domain" description="Threonyl/alanyl tRNA synthetase SAD" evidence="1">
    <location>
        <begin position="1"/>
        <end position="30"/>
    </location>
</feature>
<keyword evidence="2" id="KW-0030">Aminoacyl-tRNA synthetase</keyword>
<dbReference type="SUPFAM" id="SSF55186">
    <property type="entry name" value="ThrRS/AlaRS common domain"/>
    <property type="match status" value="1"/>
</dbReference>
<dbReference type="GO" id="GO:0002161">
    <property type="term" value="F:aminoacyl-tRNA deacylase activity"/>
    <property type="evidence" value="ECO:0007669"/>
    <property type="project" value="TreeGrafter"/>
</dbReference>
<dbReference type="GO" id="GO:0004813">
    <property type="term" value="F:alanine-tRNA ligase activity"/>
    <property type="evidence" value="ECO:0007669"/>
    <property type="project" value="TreeGrafter"/>
</dbReference>
<reference evidence="2" key="1">
    <citation type="journal article" date="2004" name="Curr. Biol.">
        <title>Genome compaction and stability in microsporidian intracellular parasites.</title>
        <authorList>
            <person name="Slamovits C.H."/>
            <person name="Fast N.M."/>
            <person name="Law J.S."/>
            <person name="Keeling P.J."/>
        </authorList>
    </citation>
    <scope>NUCLEOTIDE SEQUENCE</scope>
</reference>
<name>Q6E6A9_ANTLO</name>
<dbReference type="AlphaFoldDB" id="Q6E6A9"/>
<dbReference type="InterPro" id="IPR050058">
    <property type="entry name" value="Ala-tRNA_ligase"/>
</dbReference>
<dbReference type="InterPro" id="IPR012947">
    <property type="entry name" value="tRNA_SAD"/>
</dbReference>